<dbReference type="EMBL" id="FXAM01000002">
    <property type="protein sequence ID" value="SMF97487.1"/>
    <property type="molecule type" value="Genomic_DNA"/>
</dbReference>
<dbReference type="AlphaFoldDB" id="A0A1Y6D4A2"/>
<protein>
    <submittedName>
        <fullName evidence="2">Glycosyl transferase 4-like domain-containing protein</fullName>
    </submittedName>
</protein>
<evidence type="ECO:0000313" key="3">
    <source>
        <dbReference type="Proteomes" id="UP000192923"/>
    </source>
</evidence>
<keyword evidence="2" id="KW-0808">Transferase</keyword>
<evidence type="ECO:0000313" key="2">
    <source>
        <dbReference type="EMBL" id="SMF97487.1"/>
    </source>
</evidence>
<dbReference type="Gene3D" id="3.40.50.2000">
    <property type="entry name" value="Glycogen Phosphorylase B"/>
    <property type="match status" value="2"/>
</dbReference>
<evidence type="ECO:0000259" key="1">
    <source>
        <dbReference type="Pfam" id="PF13579"/>
    </source>
</evidence>
<accession>A0A1Y6D4A2</accession>
<name>A0A1Y6D4A2_9GAMM</name>
<organism evidence="2 3">
    <name type="scientific">Methylomagnum ishizawai</name>
    <dbReference type="NCBI Taxonomy" id="1760988"/>
    <lineage>
        <taxon>Bacteria</taxon>
        <taxon>Pseudomonadati</taxon>
        <taxon>Pseudomonadota</taxon>
        <taxon>Gammaproteobacteria</taxon>
        <taxon>Methylococcales</taxon>
        <taxon>Methylococcaceae</taxon>
        <taxon>Methylomagnum</taxon>
    </lineage>
</organism>
<proteinExistence type="predicted"/>
<dbReference type="GO" id="GO:0016757">
    <property type="term" value="F:glycosyltransferase activity"/>
    <property type="evidence" value="ECO:0007669"/>
    <property type="project" value="UniProtKB-ARBA"/>
</dbReference>
<dbReference type="Pfam" id="PF13579">
    <property type="entry name" value="Glyco_trans_4_4"/>
    <property type="match status" value="1"/>
</dbReference>
<gene>
    <name evidence="2" type="ORF">SAMN02949497_0517</name>
</gene>
<reference evidence="2 3" key="1">
    <citation type="submission" date="2016-12" db="EMBL/GenBank/DDBJ databases">
        <authorList>
            <person name="Song W.-J."/>
            <person name="Kurnit D.M."/>
        </authorList>
    </citation>
    <scope>NUCLEOTIDE SEQUENCE [LARGE SCALE GENOMIC DNA]</scope>
    <source>
        <strain evidence="2 3">175</strain>
    </source>
</reference>
<sequence>MHCLIVSPIPSHPQFQGNSARIHRMGRCLQALGYRVHFLYYPLEGLDPQQREDMSADWDYFYSLPCDLPTGGQMSQEDHYGIDDWYDPRVGDLAAELHRRWNYRLVLVNYVWFSGVLEALPDEVFKVVDTHDVFGDRHLRSIEAGMPPEWFYTTVEEDLRGLRRANLVVAIQDQERDHYRALGLPRVETVGFITPQRQAAPRPRPRIAVGYLASSNPWNVNGFEKLVDALAAHPDLGTQADFLLAGPICGKIAQHRLGPFRPLGMVDRVDDFYAQVDIALNPMLGGTGLKIKTVEALSFGTGVLSTVDGFTGIASPHPEHHCPTLESLAARLAGLLAEGGAAVEALQRNSREVFTEYQALQIRALNALFKPET</sequence>
<dbReference type="Pfam" id="PF13692">
    <property type="entry name" value="Glyco_trans_1_4"/>
    <property type="match status" value="1"/>
</dbReference>
<dbReference type="SUPFAM" id="SSF53756">
    <property type="entry name" value="UDP-Glycosyltransferase/glycogen phosphorylase"/>
    <property type="match status" value="1"/>
</dbReference>
<dbReference type="OrthoDB" id="9807209at2"/>
<keyword evidence="3" id="KW-1185">Reference proteome</keyword>
<dbReference type="STRING" id="1760988.SAMN02949497_0517"/>
<dbReference type="RefSeq" id="WP_085216516.1">
    <property type="nucleotide sequence ID" value="NZ_FXAM01000002.1"/>
</dbReference>
<feature type="domain" description="Glycosyltransferase subfamily 4-like N-terminal" evidence="1">
    <location>
        <begin position="19"/>
        <end position="189"/>
    </location>
</feature>
<dbReference type="Proteomes" id="UP000192923">
    <property type="component" value="Unassembled WGS sequence"/>
</dbReference>
<dbReference type="InterPro" id="IPR028098">
    <property type="entry name" value="Glyco_trans_4-like_N"/>
</dbReference>